<proteinExistence type="predicted"/>
<name>A0A2W5R1L9_9SPHN</name>
<evidence type="ECO:0000313" key="2">
    <source>
        <dbReference type="Proteomes" id="UP000249229"/>
    </source>
</evidence>
<accession>A0A2W5R1L9</accession>
<gene>
    <name evidence="1" type="ORF">DI544_06210</name>
</gene>
<dbReference type="EMBL" id="QFQI01000003">
    <property type="protein sequence ID" value="PZQ61163.1"/>
    <property type="molecule type" value="Genomic_DNA"/>
</dbReference>
<sequence>MFDDPDAAYHAARARSEAVRAIAATSASAAAIHQELCMRYSGRVIAALILGAVERWRTE</sequence>
<dbReference type="Proteomes" id="UP000249229">
    <property type="component" value="Unassembled WGS sequence"/>
</dbReference>
<organism evidence="1 2">
    <name type="scientific">Sphingomonas taxi</name>
    <dbReference type="NCBI Taxonomy" id="1549858"/>
    <lineage>
        <taxon>Bacteria</taxon>
        <taxon>Pseudomonadati</taxon>
        <taxon>Pseudomonadota</taxon>
        <taxon>Alphaproteobacteria</taxon>
        <taxon>Sphingomonadales</taxon>
        <taxon>Sphingomonadaceae</taxon>
        <taxon>Sphingomonas</taxon>
    </lineage>
</organism>
<evidence type="ECO:0000313" key="1">
    <source>
        <dbReference type="EMBL" id="PZQ61163.1"/>
    </source>
</evidence>
<protein>
    <submittedName>
        <fullName evidence="1">Uncharacterized protein</fullName>
    </submittedName>
</protein>
<comment type="caution">
    <text evidence="1">The sequence shown here is derived from an EMBL/GenBank/DDBJ whole genome shotgun (WGS) entry which is preliminary data.</text>
</comment>
<dbReference type="AlphaFoldDB" id="A0A2W5R1L9"/>
<reference evidence="1 2" key="1">
    <citation type="submission" date="2017-08" db="EMBL/GenBank/DDBJ databases">
        <title>Infants hospitalized years apart are colonized by the same room-sourced microbial strains.</title>
        <authorList>
            <person name="Brooks B."/>
            <person name="Olm M.R."/>
            <person name="Firek B.A."/>
            <person name="Baker R."/>
            <person name="Thomas B.C."/>
            <person name="Morowitz M.J."/>
            <person name="Banfield J.F."/>
        </authorList>
    </citation>
    <scope>NUCLEOTIDE SEQUENCE [LARGE SCALE GENOMIC DNA]</scope>
    <source>
        <strain evidence="1">S2_005_001_R1_22</strain>
    </source>
</reference>